<evidence type="ECO:0000313" key="4">
    <source>
        <dbReference type="RefSeq" id="XP_019633467.1"/>
    </source>
</evidence>
<dbReference type="InterPro" id="IPR036291">
    <property type="entry name" value="NAD(P)-bd_dom_sf"/>
</dbReference>
<dbReference type="Gene3D" id="3.40.50.720">
    <property type="entry name" value="NAD(P)-binding Rossmann-like Domain"/>
    <property type="match status" value="1"/>
</dbReference>
<organism evidence="2 4">
    <name type="scientific">Branchiostoma belcheri</name>
    <name type="common">Amphioxus</name>
    <dbReference type="NCBI Taxonomy" id="7741"/>
    <lineage>
        <taxon>Eukaryota</taxon>
        <taxon>Metazoa</taxon>
        <taxon>Chordata</taxon>
        <taxon>Cephalochordata</taxon>
        <taxon>Leptocardii</taxon>
        <taxon>Amphioxiformes</taxon>
        <taxon>Branchiostomatidae</taxon>
        <taxon>Branchiostoma</taxon>
    </lineage>
</organism>
<protein>
    <submittedName>
        <fullName evidence="3 4">Flavin reductase (NADPH)-like isoform X1</fullName>
    </submittedName>
</protein>
<evidence type="ECO:0000313" key="7">
    <source>
        <dbReference type="RefSeq" id="XP_019633490.1"/>
    </source>
</evidence>
<feature type="domain" description="NAD(P)-binding" evidence="1">
    <location>
        <begin position="7"/>
        <end position="208"/>
    </location>
</feature>
<proteinExistence type="predicted"/>
<dbReference type="RefSeq" id="XP_019633475.1">
    <property type="nucleotide sequence ID" value="XM_019777916.1"/>
</dbReference>
<accession>A0A6P4ZR96</accession>
<evidence type="ECO:0000313" key="6">
    <source>
        <dbReference type="RefSeq" id="XP_019633483.1"/>
    </source>
</evidence>
<dbReference type="GO" id="GO:0003824">
    <property type="term" value="F:catalytic activity"/>
    <property type="evidence" value="ECO:0007669"/>
    <property type="project" value="UniProtKB-ARBA"/>
</dbReference>
<dbReference type="Pfam" id="PF13460">
    <property type="entry name" value="NAD_binding_10"/>
    <property type="match status" value="1"/>
</dbReference>
<dbReference type="KEGG" id="bbel:109476885"/>
<dbReference type="RefSeq" id="XP_019633460.1">
    <property type="nucleotide sequence ID" value="XM_019777901.1"/>
</dbReference>
<dbReference type="PANTHER" id="PTHR15020:SF50">
    <property type="entry name" value="UPF0659 PROTEIN YMR090W"/>
    <property type="match status" value="1"/>
</dbReference>
<sequence length="221" mass="25147">MFLAVLGASGQTGVHLVQRALDKKHRVLALVRDTDKMNGLVRDDSLEVVQVDVMSEDSIAAQLEGRELDVVISCLGRTDRKSREPSTFHSDSMREVVGAMRRAKVKRLVCVSCWWTVSWPQDGRPWWYRWFVQSGWSATHEDLAEMEEFITMSCTDINYTIVKPPIFLTDGPMDTRELKAAQLEQVPFSGFRPSLSRANLARFLLFILGTTKWNSRKVAVL</sequence>
<dbReference type="SUPFAM" id="SSF51735">
    <property type="entry name" value="NAD(P)-binding Rossmann-fold domains"/>
    <property type="match status" value="1"/>
</dbReference>
<reference evidence="3 4" key="1">
    <citation type="submission" date="2025-04" db="UniProtKB">
        <authorList>
            <consortium name="RefSeq"/>
        </authorList>
    </citation>
    <scope>IDENTIFICATION</scope>
    <source>
        <tissue evidence="3 4">Gonad</tissue>
    </source>
</reference>
<dbReference type="InterPro" id="IPR016040">
    <property type="entry name" value="NAD(P)-bd_dom"/>
</dbReference>
<keyword evidence="2" id="KW-1185">Reference proteome</keyword>
<gene>
    <name evidence="3 4 5 6 7" type="primary">LOC109476885</name>
</gene>
<dbReference type="PANTHER" id="PTHR15020">
    <property type="entry name" value="FLAVIN REDUCTASE-RELATED"/>
    <property type="match status" value="1"/>
</dbReference>
<name>A0A6P4ZR96_BRABE</name>
<dbReference type="GeneID" id="109476885"/>
<dbReference type="RefSeq" id="XP_019633490.1">
    <property type="nucleotide sequence ID" value="XM_019777931.1"/>
</dbReference>
<dbReference type="OrthoDB" id="419598at2759"/>
<evidence type="ECO:0000313" key="2">
    <source>
        <dbReference type="Proteomes" id="UP000515135"/>
    </source>
</evidence>
<evidence type="ECO:0000313" key="3">
    <source>
        <dbReference type="RefSeq" id="XP_019633460.1"/>
    </source>
</evidence>
<dbReference type="RefSeq" id="XP_019633467.1">
    <property type="nucleotide sequence ID" value="XM_019777908.1"/>
</dbReference>
<dbReference type="Proteomes" id="UP000515135">
    <property type="component" value="Unplaced"/>
</dbReference>
<dbReference type="RefSeq" id="XP_019633483.1">
    <property type="nucleotide sequence ID" value="XM_019777924.1"/>
</dbReference>
<evidence type="ECO:0000313" key="5">
    <source>
        <dbReference type="RefSeq" id="XP_019633475.1"/>
    </source>
</evidence>
<dbReference type="AlphaFoldDB" id="A0A6P4ZR96"/>
<evidence type="ECO:0000259" key="1">
    <source>
        <dbReference type="Pfam" id="PF13460"/>
    </source>
</evidence>